<evidence type="ECO:0000313" key="4">
    <source>
        <dbReference type="Proteomes" id="UP001066276"/>
    </source>
</evidence>
<feature type="coiled-coil region" evidence="1">
    <location>
        <begin position="48"/>
        <end position="75"/>
    </location>
</feature>
<name>A0AAV7UDU5_PLEWA</name>
<dbReference type="EMBL" id="JANPWB010000005">
    <property type="protein sequence ID" value="KAJ1186841.1"/>
    <property type="molecule type" value="Genomic_DNA"/>
</dbReference>
<comment type="caution">
    <text evidence="3">The sequence shown here is derived from an EMBL/GenBank/DDBJ whole genome shotgun (WGS) entry which is preliminary data.</text>
</comment>
<keyword evidence="4" id="KW-1185">Reference proteome</keyword>
<accession>A0AAV7UDU5</accession>
<proteinExistence type="predicted"/>
<evidence type="ECO:0000313" key="3">
    <source>
        <dbReference type="EMBL" id="KAJ1186841.1"/>
    </source>
</evidence>
<reference evidence="3" key="1">
    <citation type="journal article" date="2022" name="bioRxiv">
        <title>Sequencing and chromosome-scale assembly of the giantPleurodeles waltlgenome.</title>
        <authorList>
            <person name="Brown T."/>
            <person name="Elewa A."/>
            <person name="Iarovenko S."/>
            <person name="Subramanian E."/>
            <person name="Araus A.J."/>
            <person name="Petzold A."/>
            <person name="Susuki M."/>
            <person name="Suzuki K.-i.T."/>
            <person name="Hayashi T."/>
            <person name="Toyoda A."/>
            <person name="Oliveira C."/>
            <person name="Osipova E."/>
            <person name="Leigh N.D."/>
            <person name="Simon A."/>
            <person name="Yun M.H."/>
        </authorList>
    </citation>
    <scope>NUCLEOTIDE SEQUENCE</scope>
    <source>
        <strain evidence="3">20211129_DDA</strain>
        <tissue evidence="3">Liver</tissue>
    </source>
</reference>
<evidence type="ECO:0000256" key="1">
    <source>
        <dbReference type="SAM" id="Coils"/>
    </source>
</evidence>
<gene>
    <name evidence="3" type="ORF">NDU88_003621</name>
</gene>
<organism evidence="3 4">
    <name type="scientific">Pleurodeles waltl</name>
    <name type="common">Iberian ribbed newt</name>
    <dbReference type="NCBI Taxonomy" id="8319"/>
    <lineage>
        <taxon>Eukaryota</taxon>
        <taxon>Metazoa</taxon>
        <taxon>Chordata</taxon>
        <taxon>Craniata</taxon>
        <taxon>Vertebrata</taxon>
        <taxon>Euteleostomi</taxon>
        <taxon>Amphibia</taxon>
        <taxon>Batrachia</taxon>
        <taxon>Caudata</taxon>
        <taxon>Salamandroidea</taxon>
        <taxon>Salamandridae</taxon>
        <taxon>Pleurodelinae</taxon>
        <taxon>Pleurodeles</taxon>
    </lineage>
</organism>
<sequence length="216" mass="24607">MVEEWASNNHQCSIGMVKIFIKYAKKDVEKAAIEIEKHSLALQEICGVDEFKFEMEKIQARLDKVEDEILAKKQRKFHCDECDYEKEQILTFARKYEHLRENQDNRGLQQSARNTEVSSVAPNGAQEKIVKEIVESEMSESDVSSHSESEGVKSKILEEFNLLAQGRVKAQRGRGAISFRACRRGGRGESKSSGLRQRDIKSTWGIRTRGQTATNP</sequence>
<evidence type="ECO:0000256" key="2">
    <source>
        <dbReference type="SAM" id="MobiDB-lite"/>
    </source>
</evidence>
<feature type="region of interest" description="Disordered" evidence="2">
    <location>
        <begin position="103"/>
        <end position="122"/>
    </location>
</feature>
<dbReference type="Proteomes" id="UP001066276">
    <property type="component" value="Chromosome 3_1"/>
</dbReference>
<feature type="region of interest" description="Disordered" evidence="2">
    <location>
        <begin position="169"/>
        <end position="216"/>
    </location>
</feature>
<feature type="compositionally biased region" description="Basic and acidic residues" evidence="2">
    <location>
        <begin position="186"/>
        <end position="201"/>
    </location>
</feature>
<keyword evidence="1" id="KW-0175">Coiled coil</keyword>
<feature type="compositionally biased region" description="Polar residues" evidence="2">
    <location>
        <begin position="105"/>
        <end position="121"/>
    </location>
</feature>
<protein>
    <submittedName>
        <fullName evidence="3">Uncharacterized protein</fullName>
    </submittedName>
</protein>
<dbReference type="AlphaFoldDB" id="A0AAV7UDU5"/>